<dbReference type="Pfam" id="PF13289">
    <property type="entry name" value="SIR2_2"/>
    <property type="match status" value="1"/>
</dbReference>
<gene>
    <name evidence="2" type="ORF">B5V03_35465</name>
</gene>
<dbReference type="RefSeq" id="WP_129275089.1">
    <property type="nucleotide sequence ID" value="NZ_MZXW01000053.1"/>
</dbReference>
<name>A0A4Q1UMY8_9BRAD</name>
<dbReference type="Proteomes" id="UP000290819">
    <property type="component" value="Unassembled WGS sequence"/>
</dbReference>
<dbReference type="OrthoDB" id="95129at2"/>
<dbReference type="EMBL" id="MZXW01000053">
    <property type="protein sequence ID" value="RXT35184.1"/>
    <property type="molecule type" value="Genomic_DNA"/>
</dbReference>
<evidence type="ECO:0000313" key="2">
    <source>
        <dbReference type="EMBL" id="RXT35184.1"/>
    </source>
</evidence>
<proteinExistence type="predicted"/>
<protein>
    <submittedName>
        <fullName evidence="2">Uncharacterized protein</fullName>
    </submittedName>
</protein>
<comment type="caution">
    <text evidence="2">The sequence shown here is derived from an EMBL/GenBank/DDBJ whole genome shotgun (WGS) entry which is preliminary data.</text>
</comment>
<organism evidence="2 3">
    <name type="scientific">Bradyrhizobium betae</name>
    <dbReference type="NCBI Taxonomy" id="244734"/>
    <lineage>
        <taxon>Bacteria</taxon>
        <taxon>Pseudomonadati</taxon>
        <taxon>Pseudomonadota</taxon>
        <taxon>Alphaproteobacteria</taxon>
        <taxon>Hyphomicrobiales</taxon>
        <taxon>Nitrobacteraceae</taxon>
        <taxon>Bradyrhizobium</taxon>
    </lineage>
</organism>
<accession>A0A4Q1UMY8</accession>
<feature type="region of interest" description="Disordered" evidence="1">
    <location>
        <begin position="1"/>
        <end position="20"/>
    </location>
</feature>
<sequence length="477" mass="53939">MSPKRVSHSVSRRKPPRSRRRIVATKPSAYALAQAIKEQPKLPLWLTHLWQRASEHRRLGLVLGAGVSFDAKIPLWGVLVSRLAQAAGISDLLSAQHQKERFPETFLAEILYRHHHADYSKSADNPPDRYHEDRVNSAWKQKIRQCLYQDVADKTFEEITKEHTYLKGLASLVCKSGFAVTLNFDDIVDQAVTAHVEGILTAAPDTAIANPEIIYYPKVETRKHAPVIYHINGSLPRDQPRRSSAKVVLTEDAFADVMLSPNSYNAEYVVNQFAVRTFVLLGLSLNDNSLKNILRSSAKRNPANHHFLVLHEKDNEPRSAGVRSDIFDVNLHVYNLITIFLTTAQHKELIDLLNSSSAAQFDELLLAMGAQSTIHRKYYIVGSVASGKSSTVDALRCFTTFEEFSGRVPKEMYQDDTSLTPDEQKIVDDYLFPRLIEKNRNMMRPSSGVRIMDRAFLDLFAFSKNGDKVESNEKLLN</sequence>
<dbReference type="AlphaFoldDB" id="A0A4Q1UMY8"/>
<evidence type="ECO:0000313" key="3">
    <source>
        <dbReference type="Proteomes" id="UP000290819"/>
    </source>
</evidence>
<evidence type="ECO:0000256" key="1">
    <source>
        <dbReference type="SAM" id="MobiDB-lite"/>
    </source>
</evidence>
<keyword evidence="3" id="KW-1185">Reference proteome</keyword>
<reference evidence="2 3" key="1">
    <citation type="submission" date="2017-03" db="EMBL/GenBank/DDBJ databases">
        <authorList>
            <person name="Safronova V.I."/>
            <person name="Sazanova A.L."/>
            <person name="Chirak E.R."/>
        </authorList>
    </citation>
    <scope>NUCLEOTIDE SEQUENCE [LARGE SCALE GENOMIC DNA]</scope>
    <source>
        <strain evidence="2 3">Opo-243</strain>
    </source>
</reference>